<dbReference type="RefSeq" id="WP_194214278.1">
    <property type="nucleotide sequence ID" value="NZ_CP061205.1"/>
</dbReference>
<dbReference type="EMBL" id="JBHRSL010000003">
    <property type="protein sequence ID" value="MFC3051517.1"/>
    <property type="molecule type" value="Genomic_DNA"/>
</dbReference>
<protein>
    <submittedName>
        <fullName evidence="1">Uncharacterized protein</fullName>
    </submittedName>
</protein>
<evidence type="ECO:0000313" key="2">
    <source>
        <dbReference type="Proteomes" id="UP001595444"/>
    </source>
</evidence>
<evidence type="ECO:0000313" key="1">
    <source>
        <dbReference type="EMBL" id="MFC3051517.1"/>
    </source>
</evidence>
<reference evidence="2" key="1">
    <citation type="journal article" date="2019" name="Int. J. Syst. Evol. Microbiol.">
        <title>The Global Catalogue of Microorganisms (GCM) 10K type strain sequencing project: providing services to taxonomists for standard genome sequencing and annotation.</title>
        <authorList>
            <consortium name="The Broad Institute Genomics Platform"/>
            <consortium name="The Broad Institute Genome Sequencing Center for Infectious Disease"/>
            <person name="Wu L."/>
            <person name="Ma J."/>
        </authorList>
    </citation>
    <scope>NUCLEOTIDE SEQUENCE [LARGE SCALE GENOMIC DNA]</scope>
    <source>
        <strain evidence="2">KCTC 62164</strain>
    </source>
</reference>
<comment type="caution">
    <text evidence="1">The sequence shown here is derived from an EMBL/GenBank/DDBJ whole genome shotgun (WGS) entry which is preliminary data.</text>
</comment>
<dbReference type="Proteomes" id="UP001595444">
    <property type="component" value="Unassembled WGS sequence"/>
</dbReference>
<organism evidence="1 2">
    <name type="scientific">Kordiimonas pumila</name>
    <dbReference type="NCBI Taxonomy" id="2161677"/>
    <lineage>
        <taxon>Bacteria</taxon>
        <taxon>Pseudomonadati</taxon>
        <taxon>Pseudomonadota</taxon>
        <taxon>Alphaproteobacteria</taxon>
        <taxon>Kordiimonadales</taxon>
        <taxon>Kordiimonadaceae</taxon>
        <taxon>Kordiimonas</taxon>
    </lineage>
</organism>
<keyword evidence="2" id="KW-1185">Reference proteome</keyword>
<gene>
    <name evidence="1" type="ORF">ACFOKA_06350</name>
</gene>
<proteinExistence type="predicted"/>
<name>A0ABV7D3R0_9PROT</name>
<accession>A0ABV7D3R0</accession>
<sequence length="74" mass="7721">MDEGVPALNGNARPGIHIALNKDKLPHVPIVPIHAGAGGDLIWIEFLRGARGIIVSALGRVMSALKCIARSGMS</sequence>